<protein>
    <submittedName>
        <fullName evidence="2">Uncharacterized protein</fullName>
    </submittedName>
</protein>
<keyword evidence="1" id="KW-0472">Membrane</keyword>
<dbReference type="OrthoDB" id="117249at2"/>
<feature type="transmembrane region" description="Helical" evidence="1">
    <location>
        <begin position="21"/>
        <end position="44"/>
    </location>
</feature>
<evidence type="ECO:0000313" key="3">
    <source>
        <dbReference type="Proteomes" id="UP000289437"/>
    </source>
</evidence>
<proteinExistence type="predicted"/>
<name>A0A4Q0T5M3_9BACT</name>
<feature type="transmembrane region" description="Helical" evidence="1">
    <location>
        <begin position="98"/>
        <end position="115"/>
    </location>
</feature>
<reference evidence="2 3" key="1">
    <citation type="submission" date="2018-11" db="EMBL/GenBank/DDBJ databases">
        <authorList>
            <person name="Mardanov A.V."/>
            <person name="Ravin N.V."/>
            <person name="Dedysh S.N."/>
        </authorList>
    </citation>
    <scope>NUCLEOTIDE SEQUENCE [LARGE SCALE GENOMIC DNA]</scope>
    <source>
        <strain evidence="2 3">AF10</strain>
    </source>
</reference>
<comment type="caution">
    <text evidence="2">The sequence shown here is derived from an EMBL/GenBank/DDBJ whole genome shotgun (WGS) entry which is preliminary data.</text>
</comment>
<dbReference type="Proteomes" id="UP000289437">
    <property type="component" value="Unassembled WGS sequence"/>
</dbReference>
<dbReference type="RefSeq" id="WP_128912656.1">
    <property type="nucleotide sequence ID" value="NZ_RDSM01000001.1"/>
</dbReference>
<dbReference type="AlphaFoldDB" id="A0A4Q0T5M3"/>
<evidence type="ECO:0000256" key="1">
    <source>
        <dbReference type="SAM" id="Phobius"/>
    </source>
</evidence>
<keyword evidence="1" id="KW-0812">Transmembrane</keyword>
<organism evidence="2 3">
    <name type="scientific">Granulicella sibirica</name>
    <dbReference type="NCBI Taxonomy" id="2479048"/>
    <lineage>
        <taxon>Bacteria</taxon>
        <taxon>Pseudomonadati</taxon>
        <taxon>Acidobacteriota</taxon>
        <taxon>Terriglobia</taxon>
        <taxon>Terriglobales</taxon>
        <taxon>Acidobacteriaceae</taxon>
        <taxon>Granulicella</taxon>
    </lineage>
</organism>
<feature type="transmembrane region" description="Helical" evidence="1">
    <location>
        <begin position="50"/>
        <end position="67"/>
    </location>
</feature>
<feature type="transmembrane region" description="Helical" evidence="1">
    <location>
        <begin position="74"/>
        <end position="92"/>
    </location>
</feature>
<keyword evidence="3" id="KW-1185">Reference proteome</keyword>
<keyword evidence="1" id="KW-1133">Transmembrane helix</keyword>
<reference evidence="3" key="2">
    <citation type="submission" date="2019-02" db="EMBL/GenBank/DDBJ databases">
        <title>Granulicella sibirica sp. nov., a psychrotolerant acidobacterium isolated from an organic soil layer in forested tundra, West Siberia.</title>
        <authorList>
            <person name="Oshkin I.Y."/>
            <person name="Kulichevskaya I.S."/>
            <person name="Rijpstra W.I.C."/>
            <person name="Sinninghe Damste J.S."/>
            <person name="Rakitin A.L."/>
            <person name="Ravin N.V."/>
            <person name="Dedysh S.N."/>
        </authorList>
    </citation>
    <scope>NUCLEOTIDE SEQUENCE [LARGE SCALE GENOMIC DNA]</scope>
    <source>
        <strain evidence="3">AF10</strain>
    </source>
</reference>
<evidence type="ECO:0000313" key="2">
    <source>
        <dbReference type="EMBL" id="RXH58707.1"/>
    </source>
</evidence>
<sequence length="125" mass="13928">MAFLKGERIVADEQKGMLPGVAGIAMWMLVVATVGVFGAINGVYVGHARYVVLPVCTMIVIGVFGLLRLKRWGWAMVLAGTLLLSFGYGFMATTMKQPGFWVMSLLNLCFFLYLSRTEVRERMRI</sequence>
<dbReference type="EMBL" id="RDSM01000001">
    <property type="protein sequence ID" value="RXH58707.1"/>
    <property type="molecule type" value="Genomic_DNA"/>
</dbReference>
<gene>
    <name evidence="2" type="ORF">GRAN_2017</name>
</gene>
<accession>A0A4Q0T5M3</accession>